<dbReference type="RefSeq" id="XP_027343082.1">
    <property type="nucleotide sequence ID" value="XM_027487281.1"/>
</dbReference>
<dbReference type="OrthoDB" id="1423413at2759"/>
<dbReference type="Gene3D" id="3.30.420.10">
    <property type="entry name" value="Ribonuclease H-like superfamily/Ribonuclease H"/>
    <property type="match status" value="1"/>
</dbReference>
<keyword evidence="2" id="KW-1185">Reference proteome</keyword>
<dbReference type="SUPFAM" id="SSF53098">
    <property type="entry name" value="Ribonuclease H-like"/>
    <property type="match status" value="1"/>
</dbReference>
<dbReference type="GeneID" id="113855652"/>
<dbReference type="Proteomes" id="UP000694853">
    <property type="component" value="Unplaced"/>
</dbReference>
<evidence type="ECO:0000313" key="3">
    <source>
        <dbReference type="RefSeq" id="XP_027343082.1"/>
    </source>
</evidence>
<proteinExistence type="predicted"/>
<reference evidence="2" key="1">
    <citation type="journal article" date="2019" name="Toxins">
        <title>Detection of Abrin-Like and Prepropulchellin-Like Toxin Genes and Transcripts Using Whole Genome Sequencing and Full-Length Transcript Sequencing of Abrus precatorius.</title>
        <authorList>
            <person name="Hovde B.T."/>
            <person name="Daligault H.E."/>
            <person name="Hanschen E.R."/>
            <person name="Kunde Y.A."/>
            <person name="Johnson M.B."/>
            <person name="Starkenburg S.R."/>
            <person name="Johnson S.L."/>
        </authorList>
    </citation>
    <scope>NUCLEOTIDE SEQUENCE [LARGE SCALE GENOMIC DNA]</scope>
</reference>
<dbReference type="InterPro" id="IPR012337">
    <property type="entry name" value="RNaseH-like_sf"/>
</dbReference>
<dbReference type="InterPro" id="IPR036397">
    <property type="entry name" value="RNaseH_sf"/>
</dbReference>
<protein>
    <submittedName>
        <fullName evidence="3">Uncharacterized protein LOC113855652</fullName>
    </submittedName>
</protein>
<gene>
    <name evidence="3" type="primary">LOC113855652</name>
</gene>
<dbReference type="InterPro" id="IPR056924">
    <property type="entry name" value="SH3_Tf2-1"/>
</dbReference>
<feature type="domain" description="Tf2-1-like SH3-like" evidence="1">
    <location>
        <begin position="147"/>
        <end position="211"/>
    </location>
</feature>
<accession>A0A8B8KGY5</accession>
<dbReference type="PANTHER" id="PTHR45835">
    <property type="entry name" value="YALI0A06105P"/>
    <property type="match status" value="1"/>
</dbReference>
<evidence type="ECO:0000259" key="1">
    <source>
        <dbReference type="Pfam" id="PF24626"/>
    </source>
</evidence>
<dbReference type="AlphaFoldDB" id="A0A8B8KGY5"/>
<dbReference type="KEGG" id="aprc:113855652"/>
<dbReference type="GO" id="GO:0003676">
    <property type="term" value="F:nucleic acid binding"/>
    <property type="evidence" value="ECO:0007669"/>
    <property type="project" value="InterPro"/>
</dbReference>
<evidence type="ECO:0000313" key="2">
    <source>
        <dbReference type="Proteomes" id="UP000694853"/>
    </source>
</evidence>
<dbReference type="Pfam" id="PF24626">
    <property type="entry name" value="SH3_Tf2-1"/>
    <property type="match status" value="1"/>
</dbReference>
<organism evidence="2 3">
    <name type="scientific">Abrus precatorius</name>
    <name type="common">Indian licorice</name>
    <name type="synonym">Glycine abrus</name>
    <dbReference type="NCBI Taxonomy" id="3816"/>
    <lineage>
        <taxon>Eukaryota</taxon>
        <taxon>Viridiplantae</taxon>
        <taxon>Streptophyta</taxon>
        <taxon>Embryophyta</taxon>
        <taxon>Tracheophyta</taxon>
        <taxon>Spermatophyta</taxon>
        <taxon>Magnoliopsida</taxon>
        <taxon>eudicotyledons</taxon>
        <taxon>Gunneridae</taxon>
        <taxon>Pentapetalae</taxon>
        <taxon>rosids</taxon>
        <taxon>fabids</taxon>
        <taxon>Fabales</taxon>
        <taxon>Fabaceae</taxon>
        <taxon>Papilionoideae</taxon>
        <taxon>50 kb inversion clade</taxon>
        <taxon>NPAAA clade</taxon>
        <taxon>indigoferoid/millettioid clade</taxon>
        <taxon>Abreae</taxon>
        <taxon>Abrus</taxon>
    </lineage>
</organism>
<name>A0A8B8KGY5_ABRPR</name>
<reference evidence="3" key="2">
    <citation type="submission" date="2025-08" db="UniProtKB">
        <authorList>
            <consortium name="RefSeq"/>
        </authorList>
    </citation>
    <scope>IDENTIFICATION</scope>
    <source>
        <tissue evidence="3">Young leaves</tissue>
    </source>
</reference>
<dbReference type="PANTHER" id="PTHR45835:SF99">
    <property type="entry name" value="CHROMO DOMAIN-CONTAINING PROTEIN-RELATED"/>
    <property type="match status" value="1"/>
</dbReference>
<sequence>MDFVSGLPKTRNNHDAIWVIVDRLTKDAHFLPINMKYKLERLAGLYVREIVKLHGVPTSVMSDRDPRFTSSYHASIGMTLFEALYGQRCKTLLCWYETEETTLCVPDMIQRQNEPIRMIRDKMKAAQDRQKSYYDKRRKPFEFQMADHVFLKVSPITRVGRALKSWKLSSKFIGPFEVLSRIGPAAYQIALPPNLSNLHLVLHVSQLRQYVSDPSHVIDLDLVQVREDLSYDVYPVRIADHRVKQLRVKDISLVKGRNSLKTKCLNAGRDTGLFSLQREDS</sequence>